<dbReference type="AlphaFoldDB" id="A0A5C3PE94"/>
<proteinExistence type="predicted"/>
<dbReference type="InParanoid" id="A0A5C3PE94"/>
<evidence type="ECO:0000313" key="2">
    <source>
        <dbReference type="Proteomes" id="UP000308197"/>
    </source>
</evidence>
<keyword evidence="2" id="KW-1185">Reference proteome</keyword>
<name>A0A5C3PE94_9APHY</name>
<sequence length="160" mass="17053">MLYVYRGPGVTTCQMGSRSLSQSHTISSTGCHFLLSNRKTGTLHQRLETSVVSADVPHVLLLLPARARDRVRVPRAPAVSHASPRPINRARCTPCIYTPEPRSTDTRARVTGRGAVLALASSCIAVRSVPAAVIDAVGAVDSADVEALARCLEALPFGRL</sequence>
<dbReference type="PROSITE" id="PS51257">
    <property type="entry name" value="PROKAR_LIPOPROTEIN"/>
    <property type="match status" value="1"/>
</dbReference>
<reference evidence="1 2" key="1">
    <citation type="journal article" date="2019" name="Nat. Ecol. Evol.">
        <title>Megaphylogeny resolves global patterns of mushroom evolution.</title>
        <authorList>
            <person name="Varga T."/>
            <person name="Krizsan K."/>
            <person name="Foldi C."/>
            <person name="Dima B."/>
            <person name="Sanchez-Garcia M."/>
            <person name="Sanchez-Ramirez S."/>
            <person name="Szollosi G.J."/>
            <person name="Szarkandi J.G."/>
            <person name="Papp V."/>
            <person name="Albert L."/>
            <person name="Andreopoulos W."/>
            <person name="Angelini C."/>
            <person name="Antonin V."/>
            <person name="Barry K.W."/>
            <person name="Bougher N.L."/>
            <person name="Buchanan P."/>
            <person name="Buyck B."/>
            <person name="Bense V."/>
            <person name="Catcheside P."/>
            <person name="Chovatia M."/>
            <person name="Cooper J."/>
            <person name="Damon W."/>
            <person name="Desjardin D."/>
            <person name="Finy P."/>
            <person name="Geml J."/>
            <person name="Haridas S."/>
            <person name="Hughes K."/>
            <person name="Justo A."/>
            <person name="Karasinski D."/>
            <person name="Kautmanova I."/>
            <person name="Kiss B."/>
            <person name="Kocsube S."/>
            <person name="Kotiranta H."/>
            <person name="LaButti K.M."/>
            <person name="Lechner B.E."/>
            <person name="Liimatainen K."/>
            <person name="Lipzen A."/>
            <person name="Lukacs Z."/>
            <person name="Mihaltcheva S."/>
            <person name="Morgado L.N."/>
            <person name="Niskanen T."/>
            <person name="Noordeloos M.E."/>
            <person name="Ohm R.A."/>
            <person name="Ortiz-Santana B."/>
            <person name="Ovrebo C."/>
            <person name="Racz N."/>
            <person name="Riley R."/>
            <person name="Savchenko A."/>
            <person name="Shiryaev A."/>
            <person name="Soop K."/>
            <person name="Spirin V."/>
            <person name="Szebenyi C."/>
            <person name="Tomsovsky M."/>
            <person name="Tulloss R.E."/>
            <person name="Uehling J."/>
            <person name="Grigoriev I.V."/>
            <person name="Vagvolgyi C."/>
            <person name="Papp T."/>
            <person name="Martin F.M."/>
            <person name="Miettinen O."/>
            <person name="Hibbett D.S."/>
            <person name="Nagy L.G."/>
        </authorList>
    </citation>
    <scope>NUCLEOTIDE SEQUENCE [LARGE SCALE GENOMIC DNA]</scope>
    <source>
        <strain evidence="1 2">HHB13444</strain>
    </source>
</reference>
<protein>
    <submittedName>
        <fullName evidence="1">Uncharacterized protein</fullName>
    </submittedName>
</protein>
<evidence type="ECO:0000313" key="1">
    <source>
        <dbReference type="EMBL" id="TFK87347.1"/>
    </source>
</evidence>
<organism evidence="1 2">
    <name type="scientific">Polyporus arcularius HHB13444</name>
    <dbReference type="NCBI Taxonomy" id="1314778"/>
    <lineage>
        <taxon>Eukaryota</taxon>
        <taxon>Fungi</taxon>
        <taxon>Dikarya</taxon>
        <taxon>Basidiomycota</taxon>
        <taxon>Agaricomycotina</taxon>
        <taxon>Agaricomycetes</taxon>
        <taxon>Polyporales</taxon>
        <taxon>Polyporaceae</taxon>
        <taxon>Polyporus</taxon>
    </lineage>
</organism>
<gene>
    <name evidence="1" type="ORF">K466DRAFT_114325</name>
</gene>
<dbReference type="EMBL" id="ML211157">
    <property type="protein sequence ID" value="TFK87347.1"/>
    <property type="molecule type" value="Genomic_DNA"/>
</dbReference>
<accession>A0A5C3PE94</accession>
<dbReference type="Proteomes" id="UP000308197">
    <property type="component" value="Unassembled WGS sequence"/>
</dbReference>